<keyword evidence="4" id="KW-0804">Transcription</keyword>
<accession>A0A2N5SX64</accession>
<name>A0A2N5SX64_9BASI</name>
<dbReference type="CDD" id="cd12148">
    <property type="entry name" value="fungal_TF_MHR"/>
    <property type="match status" value="1"/>
</dbReference>
<organism evidence="8 9">
    <name type="scientific">Puccinia coronata f. sp. avenae</name>
    <dbReference type="NCBI Taxonomy" id="200324"/>
    <lineage>
        <taxon>Eukaryota</taxon>
        <taxon>Fungi</taxon>
        <taxon>Dikarya</taxon>
        <taxon>Basidiomycota</taxon>
        <taxon>Pucciniomycotina</taxon>
        <taxon>Pucciniomycetes</taxon>
        <taxon>Pucciniales</taxon>
        <taxon>Pucciniaceae</taxon>
        <taxon>Puccinia</taxon>
    </lineage>
</organism>
<evidence type="ECO:0000256" key="5">
    <source>
        <dbReference type="ARBA" id="ARBA00023242"/>
    </source>
</evidence>
<evidence type="ECO:0000259" key="7">
    <source>
        <dbReference type="PROSITE" id="PS50048"/>
    </source>
</evidence>
<dbReference type="GO" id="GO:0008270">
    <property type="term" value="F:zinc ion binding"/>
    <property type="evidence" value="ECO:0007669"/>
    <property type="project" value="InterPro"/>
</dbReference>
<gene>
    <name evidence="8" type="ORF">PCANC_11996</name>
</gene>
<sequence>MSSDFQVIAIGKFFIRKISIQKAVDLRIQRIDMSFATEIHVNLYRGENQQHYPHHQDPSASFISKKIDTKTETNVIVNPTCVFITFLSLSMYLYNTEHASRLGRSGLGPSNSPLVPPEDFYPTKRKTPFSHSSALNPIKLISTIFFGMSQQQSSSSLYQGQQNTEWPPPAKPPKKSGSRSAIACNLCRAQKMKCEGPSCQPCKRCQRLKQPCVFGESQGRGRQVVWAKRTEELEARVSKLEEELSETKARVCRVEAGINSLQGIANLQATPKQQSRKRKHSSDTPLPDDPQPSPSARASMVEGPETSKAIQAAQYGPRRTDLIDRGMLSPEMARRLFEIHQTRWAPQIPWLNIPDTFDNVRWHSPLMLAVACSAGAKGCKDVDTYRKMKAHALELILDVVFYRVFPHDRPQSYQDLIAVIGCIIHCGLYIDPVLVVDHAEHLRLRDVFDRIPEPRWQSEFDQRQLLSVARTFIGVYIHSVLYSTLTGKPCVMRIARSVLILYCEIICNSPYSVTEWDSNLIHFVKYYAIMQEAQEALDSHYRLGSIDIANRLAVVEKYSALVDHWKQELDRTKPDLLPAAASEFKHLYHRAFAYLSCFVTQVLKSSLRTNKQGLRLAKEGVAHALEVLKQFINSRRAEPGLPCVHLEYRKTTIAVATACILEGCLLIPEHIDVDHCRNTIKTFADELDKEGGEWGVGTEDKYVKTLRTVLQDLDSRAIHQSANIEDEQLLQEETPSLETNEIQSSLPSPLDLNSSAGLLGPSPLQDSELMNGAGTYNLTPQEACQNKQLYGHPLLENTQIWTHIVDMPIRSEKPPTSLINYDQSIQSYNHDPLEGLKMAYCVNQKPYDSFECESSMPMIEKSPKVVFSDEAHAPVRTNEEVAGWKVEPSPICFGSIGYPAEMAPENDEHLRHIFAHSASVDTDPPSNHHHFHQLIQAATESGSSFSHSHLSPTFAGHPCHSDHTESFLIHPHAQTQQAPIKTFDLIQSLRTVYPDRMDQATFQKTS</sequence>
<dbReference type="Gene3D" id="4.10.240.10">
    <property type="entry name" value="Zn(2)-C6 fungal-type DNA-binding domain"/>
    <property type="match status" value="1"/>
</dbReference>
<feature type="region of interest" description="Disordered" evidence="6">
    <location>
        <begin position="734"/>
        <end position="773"/>
    </location>
</feature>
<feature type="compositionally biased region" description="Low complexity" evidence="6">
    <location>
        <begin position="744"/>
        <end position="755"/>
    </location>
</feature>
<dbReference type="SUPFAM" id="SSF57701">
    <property type="entry name" value="Zn2/Cys6 DNA-binding domain"/>
    <property type="match status" value="1"/>
</dbReference>
<dbReference type="CDD" id="cd00067">
    <property type="entry name" value="GAL4"/>
    <property type="match status" value="1"/>
</dbReference>
<dbReference type="Proteomes" id="UP000235388">
    <property type="component" value="Unassembled WGS sequence"/>
</dbReference>
<feature type="region of interest" description="Disordered" evidence="6">
    <location>
        <begin position="156"/>
        <end position="177"/>
    </location>
</feature>
<dbReference type="InterPro" id="IPR036864">
    <property type="entry name" value="Zn2-C6_fun-type_DNA-bd_sf"/>
</dbReference>
<feature type="domain" description="Zn(2)-C6 fungal-type" evidence="7">
    <location>
        <begin position="183"/>
        <end position="214"/>
    </location>
</feature>
<reference evidence="8 9" key="1">
    <citation type="submission" date="2017-11" db="EMBL/GenBank/DDBJ databases">
        <title>De novo assembly and phasing of dikaryotic genomes from two isolates of Puccinia coronata f. sp. avenae, the causal agent of oat crown rust.</title>
        <authorList>
            <person name="Miller M.E."/>
            <person name="Zhang Y."/>
            <person name="Omidvar V."/>
            <person name="Sperschneider J."/>
            <person name="Schwessinger B."/>
            <person name="Raley C."/>
            <person name="Palmer J.M."/>
            <person name="Garnica D."/>
            <person name="Upadhyaya N."/>
            <person name="Rathjen J."/>
            <person name="Taylor J.M."/>
            <person name="Park R.F."/>
            <person name="Dodds P.N."/>
            <person name="Hirsch C.D."/>
            <person name="Kianian S.F."/>
            <person name="Figueroa M."/>
        </authorList>
    </citation>
    <scope>NUCLEOTIDE SEQUENCE [LARGE SCALE GENOMIC DNA]</scope>
    <source>
        <strain evidence="8">12NC29</strain>
    </source>
</reference>
<evidence type="ECO:0000313" key="9">
    <source>
        <dbReference type="Proteomes" id="UP000235388"/>
    </source>
</evidence>
<dbReference type="PANTHER" id="PTHR31845">
    <property type="entry name" value="FINGER DOMAIN PROTEIN, PUTATIVE-RELATED"/>
    <property type="match status" value="1"/>
</dbReference>
<evidence type="ECO:0000256" key="1">
    <source>
        <dbReference type="ARBA" id="ARBA00004123"/>
    </source>
</evidence>
<feature type="region of interest" description="Disordered" evidence="6">
    <location>
        <begin position="265"/>
        <end position="315"/>
    </location>
</feature>
<evidence type="ECO:0000256" key="3">
    <source>
        <dbReference type="ARBA" id="ARBA00023125"/>
    </source>
</evidence>
<keyword evidence="5" id="KW-0539">Nucleus</keyword>
<dbReference type="InterPro" id="IPR001138">
    <property type="entry name" value="Zn2Cys6_DnaBD"/>
</dbReference>
<dbReference type="OrthoDB" id="39175at2759"/>
<dbReference type="GO" id="GO:0000976">
    <property type="term" value="F:transcription cis-regulatory region binding"/>
    <property type="evidence" value="ECO:0007669"/>
    <property type="project" value="TreeGrafter"/>
</dbReference>
<dbReference type="PROSITE" id="PS50048">
    <property type="entry name" value="ZN2_CY6_FUNGAL_2"/>
    <property type="match status" value="1"/>
</dbReference>
<keyword evidence="9" id="KW-1185">Reference proteome</keyword>
<dbReference type="GO" id="GO:0000981">
    <property type="term" value="F:DNA-binding transcription factor activity, RNA polymerase II-specific"/>
    <property type="evidence" value="ECO:0007669"/>
    <property type="project" value="InterPro"/>
</dbReference>
<evidence type="ECO:0000256" key="4">
    <source>
        <dbReference type="ARBA" id="ARBA00023163"/>
    </source>
</evidence>
<dbReference type="STRING" id="200324.A0A2N5SX64"/>
<evidence type="ECO:0000313" key="8">
    <source>
        <dbReference type="EMBL" id="PLW17802.1"/>
    </source>
</evidence>
<keyword evidence="2" id="KW-0805">Transcription regulation</keyword>
<dbReference type="PANTHER" id="PTHR31845:SF33">
    <property type="entry name" value="ZN(II)2CYS6 TRANSCRIPTION FACTOR (EUROFUNG)"/>
    <property type="match status" value="1"/>
</dbReference>
<dbReference type="EMBL" id="PGCJ01000843">
    <property type="protein sequence ID" value="PLW17802.1"/>
    <property type="molecule type" value="Genomic_DNA"/>
</dbReference>
<evidence type="ECO:0000256" key="6">
    <source>
        <dbReference type="SAM" id="MobiDB-lite"/>
    </source>
</evidence>
<proteinExistence type="predicted"/>
<dbReference type="SMART" id="SM00066">
    <property type="entry name" value="GAL4"/>
    <property type="match status" value="1"/>
</dbReference>
<dbReference type="PROSITE" id="PS00463">
    <property type="entry name" value="ZN2_CY6_FUNGAL_1"/>
    <property type="match status" value="1"/>
</dbReference>
<dbReference type="InterPro" id="IPR051089">
    <property type="entry name" value="prtT"/>
</dbReference>
<comment type="caution">
    <text evidence="8">The sequence shown here is derived from an EMBL/GenBank/DDBJ whole genome shotgun (WGS) entry which is preliminary data.</text>
</comment>
<evidence type="ECO:0000256" key="2">
    <source>
        <dbReference type="ARBA" id="ARBA00023015"/>
    </source>
</evidence>
<dbReference type="AlphaFoldDB" id="A0A2N5SX64"/>
<keyword evidence="3" id="KW-0238">DNA-binding</keyword>
<comment type="subcellular location">
    <subcellularLocation>
        <location evidence="1">Nucleus</location>
    </subcellularLocation>
</comment>
<protein>
    <recommendedName>
        <fullName evidence="7">Zn(2)-C6 fungal-type domain-containing protein</fullName>
    </recommendedName>
</protein>
<dbReference type="GO" id="GO:0005634">
    <property type="term" value="C:nucleus"/>
    <property type="evidence" value="ECO:0007669"/>
    <property type="project" value="UniProtKB-SubCell"/>
</dbReference>
<feature type="compositionally biased region" description="Polar residues" evidence="6">
    <location>
        <begin position="734"/>
        <end position="743"/>
    </location>
</feature>